<keyword evidence="6 9" id="KW-1133">Transmembrane helix</keyword>
<dbReference type="AlphaFoldDB" id="A0A0E0AIF9"/>
<keyword evidence="5 9" id="KW-0812">Transmembrane</keyword>
<comment type="catalytic activity">
    <reaction evidence="8">
        <text>4-hydroxybenzoate + (2E)-geranyl diphosphate = 3-geranyl-4-hydroxybenzoate + diphosphate</text>
        <dbReference type="Rhea" id="RHEA:27854"/>
        <dbReference type="ChEBI" id="CHEBI:17879"/>
        <dbReference type="ChEBI" id="CHEBI:33019"/>
        <dbReference type="ChEBI" id="CHEBI:58057"/>
        <dbReference type="ChEBI" id="CHEBI:60878"/>
        <dbReference type="EC" id="2.5.1.93"/>
    </reaction>
</comment>
<reference evidence="11" key="2">
    <citation type="submission" date="2018-05" db="EMBL/GenBank/DDBJ databases">
        <title>OgluRS3 (Oryza glumaepatula Reference Sequence Version 3).</title>
        <authorList>
            <person name="Zhang J."/>
            <person name="Kudrna D."/>
            <person name="Lee S."/>
            <person name="Talag J."/>
            <person name="Welchert J."/>
            <person name="Wing R.A."/>
        </authorList>
    </citation>
    <scope>NUCLEOTIDE SEQUENCE [LARGE SCALE GENOMIC DNA]</scope>
</reference>
<keyword evidence="12" id="KW-1185">Reference proteome</keyword>
<protein>
    <recommendedName>
        <fullName evidence="9">4-hydroxybenzoate polyprenyltransferase, mitochondrial</fullName>
        <shortName evidence="9">4-HB polyprenyltransferase</shortName>
        <ecNumber evidence="9">2.5.1.39</ecNumber>
    </recommendedName>
    <alternativeName>
        <fullName evidence="9">Para-hydroxybenzoate--polyprenyltransferase</fullName>
        <shortName evidence="9">PHB:PPT</shortName>
        <shortName evidence="9">PHB:polyprenyltransferase</shortName>
    </alternativeName>
</protein>
<comment type="subcellular location">
    <subcellularLocation>
        <location evidence="2">Membrane</location>
        <topology evidence="2">Multi-pass membrane protein</topology>
    </subcellularLocation>
    <subcellularLocation>
        <location evidence="9">Mitochondrion inner membrane</location>
        <topology evidence="9">Multi-pass membrane protein</topology>
        <orientation evidence="9">Matrix side</orientation>
    </subcellularLocation>
</comment>
<dbReference type="Pfam" id="PF01040">
    <property type="entry name" value="UbiA"/>
    <property type="match status" value="1"/>
</dbReference>
<organism evidence="11">
    <name type="scientific">Oryza glumipatula</name>
    <dbReference type="NCBI Taxonomy" id="40148"/>
    <lineage>
        <taxon>Eukaryota</taxon>
        <taxon>Viridiplantae</taxon>
        <taxon>Streptophyta</taxon>
        <taxon>Embryophyta</taxon>
        <taxon>Tracheophyta</taxon>
        <taxon>Spermatophyta</taxon>
        <taxon>Magnoliopsida</taxon>
        <taxon>Liliopsida</taxon>
        <taxon>Poales</taxon>
        <taxon>Poaceae</taxon>
        <taxon>BOP clade</taxon>
        <taxon>Oryzoideae</taxon>
        <taxon>Oryzeae</taxon>
        <taxon>Oryzinae</taxon>
        <taxon>Oryza</taxon>
    </lineage>
</organism>
<accession>A0A0E0AIF9</accession>
<dbReference type="Gene3D" id="1.20.120.1780">
    <property type="entry name" value="UbiA prenyltransferase"/>
    <property type="match status" value="1"/>
</dbReference>
<evidence type="ECO:0000256" key="2">
    <source>
        <dbReference type="ARBA" id="ARBA00004141"/>
    </source>
</evidence>
<proteinExistence type="inferred from homology"/>
<evidence type="ECO:0000313" key="12">
    <source>
        <dbReference type="Proteomes" id="UP000026961"/>
    </source>
</evidence>
<reference evidence="11" key="1">
    <citation type="submission" date="2015-04" db="UniProtKB">
        <authorList>
            <consortium name="EnsemblPlants"/>
        </authorList>
    </citation>
    <scope>IDENTIFICATION</scope>
</reference>
<dbReference type="GO" id="GO:0008299">
    <property type="term" value="P:isoprenoid biosynthetic process"/>
    <property type="evidence" value="ECO:0007669"/>
    <property type="project" value="UniProtKB-UniRule"/>
</dbReference>
<evidence type="ECO:0000256" key="5">
    <source>
        <dbReference type="ARBA" id="ARBA00022692"/>
    </source>
</evidence>
<evidence type="ECO:0000256" key="1">
    <source>
        <dbReference type="ARBA" id="ARBA00001946"/>
    </source>
</evidence>
<evidence type="ECO:0000256" key="4">
    <source>
        <dbReference type="ARBA" id="ARBA00022679"/>
    </source>
</evidence>
<keyword evidence="9" id="KW-0831">Ubiquinone biosynthesis</keyword>
<keyword evidence="9" id="KW-0999">Mitochondrion inner membrane</keyword>
<dbReference type="InterPro" id="IPR000537">
    <property type="entry name" value="UbiA_prenyltransferase"/>
</dbReference>
<sequence length="397" mass="43156">MALLRAATADLLRRHLRVPLASLLHPALSPPPQSTESSCPDDPSTPGPVARRGDFFAAPLRRWPRPLIPVSSSSSVDSTGVRLYSHLSGAGSAGGDSTPPPQQSPPAKPPPPSWVDRWVPLAARPYVMLARIDKPYGTWLLAWPCFWSITMAAMPGELPDMRMLALFAYGSVLIRGVGCTINDLLDRDIDRKIERTKSRPLASGILTPTQGVGFLGFQLLLGLPFLHQLNNLSQILVVFSLPLVFSYPLMKRFTYWAQAYLGLVANWGALIGWAAMKGTIDPAIILPMYTAGTCWILVIDTIYAHQDKEDDLKIGVKSTAIRFGDSTKPWISGFGAACIANLALSGYNADLAASAHLAWHISTVDLSDPLDCNRRFVSNKWFGALIFGGILCGRLVS</sequence>
<dbReference type="GO" id="GO:0102930">
    <property type="term" value="F:4-hydroxybenzoate geranyltransferase activity"/>
    <property type="evidence" value="ECO:0007669"/>
    <property type="project" value="UniProtKB-EC"/>
</dbReference>
<comment type="function">
    <text evidence="9">Catalyzes the prenylation of para-hydroxybenzoate (PHB) with an all-trans polyprenyl group. Mediates the second step in the final reaction sequence of coenzyme Q (CoQ) biosynthesis, which is the condensation of the polyisoprenoid side chain with PHB, generating the first membrane-bound Q intermediate.</text>
</comment>
<dbReference type="Proteomes" id="UP000026961">
    <property type="component" value="Chromosome 7"/>
</dbReference>
<evidence type="ECO:0000256" key="9">
    <source>
        <dbReference type="HAMAP-Rule" id="MF_03189"/>
    </source>
</evidence>
<evidence type="ECO:0000256" key="3">
    <source>
        <dbReference type="ARBA" id="ARBA00005985"/>
    </source>
</evidence>
<dbReference type="GO" id="GO:0008412">
    <property type="term" value="F:4-hydroxybenzoate polyprenyltransferase activity"/>
    <property type="evidence" value="ECO:0007669"/>
    <property type="project" value="UniProtKB-EC"/>
</dbReference>
<feature type="transmembrane region" description="Helical" evidence="9">
    <location>
        <begin position="232"/>
        <end position="250"/>
    </location>
</feature>
<comment type="catalytic activity">
    <reaction evidence="9">
        <text>an all-trans-polyprenyl diphosphate + 4-hydroxybenzoate = a 4-hydroxy-3-(all-trans-polyprenyl)benzoate + diphosphate</text>
        <dbReference type="Rhea" id="RHEA:44504"/>
        <dbReference type="Rhea" id="RHEA-COMP:9514"/>
        <dbReference type="Rhea" id="RHEA-COMP:9564"/>
        <dbReference type="ChEBI" id="CHEBI:17879"/>
        <dbReference type="ChEBI" id="CHEBI:33019"/>
        <dbReference type="ChEBI" id="CHEBI:58914"/>
        <dbReference type="ChEBI" id="CHEBI:78396"/>
        <dbReference type="EC" id="2.5.1.39"/>
    </reaction>
</comment>
<evidence type="ECO:0000256" key="8">
    <source>
        <dbReference type="ARBA" id="ARBA00050283"/>
    </source>
</evidence>
<dbReference type="Gramene" id="OGLUM07G10250.1">
    <property type="protein sequence ID" value="OGLUM07G10250.1"/>
    <property type="gene ID" value="OGLUM07G10250"/>
</dbReference>
<evidence type="ECO:0000256" key="10">
    <source>
        <dbReference type="SAM" id="MobiDB-lite"/>
    </source>
</evidence>
<dbReference type="HAMAP" id="MF_01635">
    <property type="entry name" value="UbiA"/>
    <property type="match status" value="1"/>
</dbReference>
<feature type="region of interest" description="Disordered" evidence="10">
    <location>
        <begin position="88"/>
        <end position="114"/>
    </location>
</feature>
<dbReference type="GO" id="GO:0005743">
    <property type="term" value="C:mitochondrial inner membrane"/>
    <property type="evidence" value="ECO:0007669"/>
    <property type="project" value="UniProtKB-SubCell"/>
</dbReference>
<feature type="transmembrane region" description="Helical" evidence="9">
    <location>
        <begin position="136"/>
        <end position="154"/>
    </location>
</feature>
<evidence type="ECO:0000313" key="11">
    <source>
        <dbReference type="EnsemblPlants" id="OGLUM07G10250.1"/>
    </source>
</evidence>
<evidence type="ECO:0000256" key="6">
    <source>
        <dbReference type="ARBA" id="ARBA00022989"/>
    </source>
</evidence>
<dbReference type="UniPathway" id="UPA00232"/>
<feature type="transmembrane region" description="Helical" evidence="9">
    <location>
        <begin position="282"/>
        <end position="303"/>
    </location>
</feature>
<feature type="transmembrane region" description="Helical" evidence="9">
    <location>
        <begin position="166"/>
        <end position="185"/>
    </location>
</feature>
<keyword evidence="9" id="KW-0414">Isoprene biosynthesis</keyword>
<dbReference type="CDD" id="cd13959">
    <property type="entry name" value="PT_UbiA_COQ2"/>
    <property type="match status" value="1"/>
</dbReference>
<keyword evidence="7 9" id="KW-0472">Membrane</keyword>
<dbReference type="FunFam" id="1.20.120.1780:FF:000001">
    <property type="entry name" value="4-hydroxybenzoate octaprenyltransferase"/>
    <property type="match status" value="1"/>
</dbReference>
<comment type="pathway">
    <text evidence="9">Cofactor biosynthesis; ubiquinone biosynthesis.</text>
</comment>
<keyword evidence="4 9" id="KW-0808">Transferase</keyword>
<name>A0A0E0AIF9_9ORYZ</name>
<dbReference type="HOGENOM" id="CLU_034879_0_4_1"/>
<evidence type="ECO:0000256" key="7">
    <source>
        <dbReference type="ARBA" id="ARBA00023136"/>
    </source>
</evidence>
<dbReference type="GO" id="GO:0006744">
    <property type="term" value="P:ubiquinone biosynthetic process"/>
    <property type="evidence" value="ECO:0007669"/>
    <property type="project" value="UniProtKB-UniRule"/>
</dbReference>
<feature type="transmembrane region" description="Helical" evidence="9">
    <location>
        <begin position="205"/>
        <end position="226"/>
    </location>
</feature>
<dbReference type="eggNOG" id="KOG1381">
    <property type="taxonomic scope" value="Eukaryota"/>
</dbReference>
<dbReference type="EC" id="2.5.1.39" evidence="9"/>
<dbReference type="PANTHER" id="PTHR11048:SF28">
    <property type="entry name" value="4-HYDROXYBENZOATE POLYPRENYLTRANSFERASE, MITOCHONDRIAL"/>
    <property type="match status" value="1"/>
</dbReference>
<dbReference type="InterPro" id="IPR039653">
    <property type="entry name" value="Prenyltransferase"/>
</dbReference>
<feature type="compositionally biased region" description="Pro residues" evidence="10">
    <location>
        <begin position="98"/>
        <end position="113"/>
    </location>
</feature>
<keyword evidence="9" id="KW-0496">Mitochondrion</keyword>
<dbReference type="FunFam" id="1.10.357.140:FF:000003">
    <property type="entry name" value="4-hydroxybenzoate polyprenyltransferase, mitochondrial"/>
    <property type="match status" value="1"/>
</dbReference>
<dbReference type="NCBIfam" id="TIGR01474">
    <property type="entry name" value="ubiA_proteo"/>
    <property type="match status" value="1"/>
</dbReference>
<dbReference type="PANTHER" id="PTHR11048">
    <property type="entry name" value="PRENYLTRANSFERASES"/>
    <property type="match status" value="1"/>
</dbReference>
<dbReference type="InterPro" id="IPR044878">
    <property type="entry name" value="UbiA_sf"/>
</dbReference>
<dbReference type="Gene3D" id="1.10.357.140">
    <property type="entry name" value="UbiA prenyltransferase"/>
    <property type="match status" value="1"/>
</dbReference>
<dbReference type="InterPro" id="IPR006370">
    <property type="entry name" value="HB_polyprenyltransferase-like"/>
</dbReference>
<feature type="region of interest" description="Disordered" evidence="10">
    <location>
        <begin position="27"/>
        <end position="52"/>
    </location>
</feature>
<dbReference type="EnsemblPlants" id="OGLUM07G10250.1">
    <property type="protein sequence ID" value="OGLUM07G10250.1"/>
    <property type="gene ID" value="OGLUM07G10250"/>
</dbReference>
<dbReference type="STRING" id="40148.A0A0E0AIF9"/>
<comment type="cofactor">
    <cofactor evidence="1 9">
        <name>Mg(2+)</name>
        <dbReference type="ChEBI" id="CHEBI:18420"/>
    </cofactor>
</comment>
<comment type="similarity">
    <text evidence="3 9">Belongs to the UbiA prenyltransferase family.</text>
</comment>
<feature type="transmembrane region" description="Helical" evidence="9">
    <location>
        <begin position="257"/>
        <end position="276"/>
    </location>
</feature>